<dbReference type="AlphaFoldDB" id="A0A2T0KHF2"/>
<keyword evidence="2" id="KW-1185">Reference proteome</keyword>
<accession>A0A2T0KHF2</accession>
<comment type="caution">
    <text evidence="1">The sequence shown here is derived from an EMBL/GenBank/DDBJ whole genome shotgun (WGS) entry which is preliminary data.</text>
</comment>
<reference evidence="1 2" key="1">
    <citation type="submission" date="2018-03" db="EMBL/GenBank/DDBJ databases">
        <title>Genomic Encyclopedia of Archaeal and Bacterial Type Strains, Phase II (KMG-II): from individual species to whole genera.</title>
        <authorList>
            <person name="Goeker M."/>
        </authorList>
    </citation>
    <scope>NUCLEOTIDE SEQUENCE [LARGE SCALE GENOMIC DNA]</scope>
    <source>
        <strain evidence="1 2">DSM 43146</strain>
    </source>
</reference>
<sequence>MRLARISIAARHDAAARIDAAALVDATWAAVRSADAVEHVVARAVPGGFEVGVFLQPADTSAGRDTARALMGRVLINSPAMRQWRIVADTDVPLDSLRPRG</sequence>
<dbReference type="EMBL" id="PVMZ01000004">
    <property type="protein sequence ID" value="PRX22865.1"/>
    <property type="molecule type" value="Genomic_DNA"/>
</dbReference>
<name>A0A2T0KHF2_9ACTN</name>
<protein>
    <submittedName>
        <fullName evidence="1">Uncharacterized protein</fullName>
    </submittedName>
</protein>
<evidence type="ECO:0000313" key="1">
    <source>
        <dbReference type="EMBL" id="PRX22865.1"/>
    </source>
</evidence>
<gene>
    <name evidence="1" type="ORF">CLV67_104393</name>
</gene>
<proteinExistence type="predicted"/>
<dbReference type="Proteomes" id="UP000239415">
    <property type="component" value="Unassembled WGS sequence"/>
</dbReference>
<dbReference type="RefSeq" id="WP_106317848.1">
    <property type="nucleotide sequence ID" value="NZ_BOMO01000022.1"/>
</dbReference>
<organism evidence="1 2">
    <name type="scientific">Actinoplanes italicus</name>
    <dbReference type="NCBI Taxonomy" id="113567"/>
    <lineage>
        <taxon>Bacteria</taxon>
        <taxon>Bacillati</taxon>
        <taxon>Actinomycetota</taxon>
        <taxon>Actinomycetes</taxon>
        <taxon>Micromonosporales</taxon>
        <taxon>Micromonosporaceae</taxon>
        <taxon>Actinoplanes</taxon>
    </lineage>
</organism>
<evidence type="ECO:0000313" key="2">
    <source>
        <dbReference type="Proteomes" id="UP000239415"/>
    </source>
</evidence>